<sequence length="330" mass="36561">MAAAWTAPQGQVGDLRSKSKDELLEMLSRQQKLLSNKRFVQRLPDKGRKIADFLDKVNLALGHLEEEEQKQASLVSARAEFQAKYQQALSIRSTDLDSTLDTSFLDKNDADENTNGQKILFDQSRSSASQQQAATETLETACENAPGLLMQDTGLVEAFEQFTLAKSNNGSPQDKTNLPSSNTILGSQPMKKPHYIEVLEKTEKSVYSRKARFKPNQITVKSGSSSPSHSSGRTTPLTADAKKLQDRKHLDDITSARLPPLHHSPAQMLSIEESTSLLQEQTRKYEELQAKQAAQKLADGLSIRMESYNPEGGPMGAYREVHDDGAIEED</sequence>
<dbReference type="PANTHER" id="PTHR23171:SF4">
    <property type="entry name" value="TUFTELIN"/>
    <property type="match status" value="1"/>
</dbReference>
<dbReference type="InterPro" id="IPR051375">
    <property type="entry name" value="Tuftelin_GRINL1A/MYZAP/CCD68"/>
</dbReference>
<feature type="compositionally biased region" description="Polar residues" evidence="2">
    <location>
        <begin position="166"/>
        <end position="186"/>
    </location>
</feature>
<feature type="region of interest" description="Disordered" evidence="2">
    <location>
        <begin position="305"/>
        <end position="330"/>
    </location>
</feature>
<dbReference type="AlphaFoldDB" id="A0A5A9PN78"/>
<dbReference type="Proteomes" id="UP000324632">
    <property type="component" value="Chromosome 3"/>
</dbReference>
<dbReference type="GO" id="GO:0006368">
    <property type="term" value="P:transcription elongation by RNA polymerase II"/>
    <property type="evidence" value="ECO:0007669"/>
    <property type="project" value="InterPro"/>
</dbReference>
<keyword evidence="3" id="KW-0240">DNA-directed RNA polymerase</keyword>
<comment type="caution">
    <text evidence="3">The sequence shown here is derived from an EMBL/GenBank/DDBJ whole genome shotgun (WGS) entry which is preliminary data.</text>
</comment>
<keyword evidence="4" id="KW-1185">Reference proteome</keyword>
<accession>A0A5A9PN78</accession>
<evidence type="ECO:0000313" key="4">
    <source>
        <dbReference type="Proteomes" id="UP000324632"/>
    </source>
</evidence>
<gene>
    <name evidence="3" type="ORF">E1301_Tti005422</name>
</gene>
<dbReference type="OrthoDB" id="2408655at2759"/>
<dbReference type="GO" id="GO:0035556">
    <property type="term" value="P:intracellular signal transduction"/>
    <property type="evidence" value="ECO:0007669"/>
    <property type="project" value="TreeGrafter"/>
</dbReference>
<feature type="compositionally biased region" description="Low complexity" evidence="2">
    <location>
        <begin position="222"/>
        <end position="232"/>
    </location>
</feature>
<dbReference type="PANTHER" id="PTHR23171">
    <property type="entry name" value="GDOWN1"/>
    <property type="match status" value="1"/>
</dbReference>
<evidence type="ECO:0000256" key="2">
    <source>
        <dbReference type="SAM" id="MobiDB-lite"/>
    </source>
</evidence>
<dbReference type="GO" id="GO:0000428">
    <property type="term" value="C:DNA-directed RNA polymerase complex"/>
    <property type="evidence" value="ECO:0007669"/>
    <property type="project" value="UniProtKB-KW"/>
</dbReference>
<protein>
    <submittedName>
        <fullName evidence="3">II subunit GRINL1A DNA-directed RNA polymerase</fullName>
    </submittedName>
</protein>
<keyword evidence="3" id="KW-0804">Transcription</keyword>
<feature type="region of interest" description="Disordered" evidence="2">
    <location>
        <begin position="166"/>
        <end position="188"/>
    </location>
</feature>
<dbReference type="GO" id="GO:0005634">
    <property type="term" value="C:nucleus"/>
    <property type="evidence" value="ECO:0007669"/>
    <property type="project" value="InterPro"/>
</dbReference>
<keyword evidence="1" id="KW-0175">Coiled coil</keyword>
<feature type="coiled-coil region" evidence="1">
    <location>
        <begin position="271"/>
        <end position="298"/>
    </location>
</feature>
<reference evidence="3 4" key="1">
    <citation type="journal article" date="2019" name="Mol. Ecol. Resour.">
        <title>Chromosome-level genome assembly of Triplophysa tibetana, a fish adapted to the harsh high-altitude environment of the Tibetan Plateau.</title>
        <authorList>
            <person name="Yang X."/>
            <person name="Liu H."/>
            <person name="Ma Z."/>
            <person name="Zou Y."/>
            <person name="Zou M."/>
            <person name="Mao Y."/>
            <person name="Li X."/>
            <person name="Wang H."/>
            <person name="Chen T."/>
            <person name="Wang W."/>
            <person name="Yang R."/>
        </authorList>
    </citation>
    <scope>NUCLEOTIDE SEQUENCE [LARGE SCALE GENOMIC DNA]</scope>
    <source>
        <strain evidence="3">TTIB1903HZAU</strain>
        <tissue evidence="3">Muscle</tissue>
    </source>
</reference>
<dbReference type="GO" id="GO:0003711">
    <property type="term" value="F:transcription elongation factor activity"/>
    <property type="evidence" value="ECO:0007669"/>
    <property type="project" value="InterPro"/>
</dbReference>
<dbReference type="InterPro" id="IPR026213">
    <property type="entry name" value="GRINL1"/>
</dbReference>
<dbReference type="Pfam" id="PF15328">
    <property type="entry name" value="GCOM2"/>
    <property type="match status" value="2"/>
</dbReference>
<dbReference type="EMBL" id="SOYY01000003">
    <property type="protein sequence ID" value="KAA0723303.1"/>
    <property type="molecule type" value="Genomic_DNA"/>
</dbReference>
<proteinExistence type="predicted"/>
<evidence type="ECO:0000313" key="3">
    <source>
        <dbReference type="EMBL" id="KAA0723303.1"/>
    </source>
</evidence>
<organism evidence="3 4">
    <name type="scientific">Triplophysa tibetana</name>
    <dbReference type="NCBI Taxonomy" id="1572043"/>
    <lineage>
        <taxon>Eukaryota</taxon>
        <taxon>Metazoa</taxon>
        <taxon>Chordata</taxon>
        <taxon>Craniata</taxon>
        <taxon>Vertebrata</taxon>
        <taxon>Euteleostomi</taxon>
        <taxon>Actinopterygii</taxon>
        <taxon>Neopterygii</taxon>
        <taxon>Teleostei</taxon>
        <taxon>Ostariophysi</taxon>
        <taxon>Cypriniformes</taxon>
        <taxon>Nemacheilidae</taxon>
        <taxon>Triplophysa</taxon>
    </lineage>
</organism>
<dbReference type="PRINTS" id="PR02085">
    <property type="entry name" value="POLR2GRINL1"/>
</dbReference>
<evidence type="ECO:0000256" key="1">
    <source>
        <dbReference type="SAM" id="Coils"/>
    </source>
</evidence>
<name>A0A5A9PN78_9TELE</name>
<feature type="compositionally biased region" description="Basic and acidic residues" evidence="2">
    <location>
        <begin position="319"/>
        <end position="330"/>
    </location>
</feature>
<feature type="region of interest" description="Disordered" evidence="2">
    <location>
        <begin position="217"/>
        <end position="240"/>
    </location>
</feature>